<dbReference type="AlphaFoldDB" id="A0A8C8S230"/>
<reference evidence="2" key="2">
    <citation type="submission" date="2025-09" db="UniProtKB">
        <authorList>
            <consortium name="Ensembl"/>
        </authorList>
    </citation>
    <scope>IDENTIFICATION</scope>
</reference>
<dbReference type="GO" id="GO:0005737">
    <property type="term" value="C:cytoplasm"/>
    <property type="evidence" value="ECO:0007669"/>
    <property type="project" value="TreeGrafter"/>
</dbReference>
<evidence type="ECO:0000256" key="1">
    <source>
        <dbReference type="SAM" id="Coils"/>
    </source>
</evidence>
<feature type="coiled-coil region" evidence="1">
    <location>
        <begin position="4"/>
        <end position="31"/>
    </location>
</feature>
<feature type="coiled-coil region" evidence="1">
    <location>
        <begin position="142"/>
        <end position="234"/>
    </location>
</feature>
<sequence>MNELQAIGKEIEKETEARQDLENQIMEKLQDQLMSSKAAKYFSQLAAKLHKRKLDLELHFSKVENDTAQVILDTTYTNCRLNMLQKTLSELDKEMKNINDLINRSENEISKRNLLIERKQGIVNLFNKKMEMMISQLGGQELGPLEVEINRLTKQIDEYNSEVMTLQKYWLKLQKELVKLTQEREEQLTSLDMLKKQITIMQQKKVRTESKYEIQQEKNEQKDIERHMRNMANDLMKLNMLINKNSHNSEELQHGNIIMENEFVRSLKAAERESIEMQEKLDRLHEEKERLLNSLVEAEHQIMLWEKKIQLAKEMRAAVDSDTGQGEIRAMRTEIHRMQVRYSQLTKQQEKTIRDMEAAVSRRETIMNRGEGQSKMDKKHFTKSDFHHKTQELRKKIKETQKNAQDCNRTISELENTQKSLSTTLLEKQQQVSSLQAETDVLDADIERLQDKKRWNLSEIVAYQTRQKHLQAVKDGKYTPLCRTKQTLQKEMRKQQDRLHTISVILHQIQQEYPQSQRVLCWLSQALDSRLGAQDAE</sequence>
<dbReference type="PANTHER" id="PTHR16275:SF8">
    <property type="entry name" value="COILED-COIL DOMAIN-CONTAINING PROTEIN 40"/>
    <property type="match status" value="1"/>
</dbReference>
<protein>
    <submittedName>
        <fullName evidence="2">Coiled-coil domain containing 40</fullName>
    </submittedName>
</protein>
<dbReference type="GO" id="GO:0005576">
    <property type="term" value="C:extracellular region"/>
    <property type="evidence" value="ECO:0007669"/>
    <property type="project" value="GOC"/>
</dbReference>
<dbReference type="Pfam" id="PF08647">
    <property type="entry name" value="BRE1"/>
    <property type="match status" value="1"/>
</dbReference>
<accession>A0A8C8S230</accession>
<dbReference type="GO" id="GO:0060287">
    <property type="term" value="P:epithelial cilium movement involved in determination of left/right asymmetry"/>
    <property type="evidence" value="ECO:0007669"/>
    <property type="project" value="TreeGrafter"/>
</dbReference>
<keyword evidence="3" id="KW-1185">Reference proteome</keyword>
<reference evidence="2" key="1">
    <citation type="submission" date="2025-08" db="UniProtKB">
        <authorList>
            <consortium name="Ensembl"/>
        </authorList>
    </citation>
    <scope>IDENTIFICATION</scope>
</reference>
<keyword evidence="1" id="KW-0175">Coiled coil</keyword>
<dbReference type="GO" id="GO:0001947">
    <property type="term" value="P:heart looping"/>
    <property type="evidence" value="ECO:0007669"/>
    <property type="project" value="TreeGrafter"/>
</dbReference>
<organism evidence="2 3">
    <name type="scientific">Pelusios castaneus</name>
    <name type="common">West African mud turtle</name>
    <dbReference type="NCBI Taxonomy" id="367368"/>
    <lineage>
        <taxon>Eukaryota</taxon>
        <taxon>Metazoa</taxon>
        <taxon>Chordata</taxon>
        <taxon>Craniata</taxon>
        <taxon>Vertebrata</taxon>
        <taxon>Euteleostomi</taxon>
        <taxon>Archelosauria</taxon>
        <taxon>Testudinata</taxon>
        <taxon>Testudines</taxon>
        <taxon>Pleurodira</taxon>
        <taxon>Pelomedusidae</taxon>
        <taxon>Pelusios</taxon>
    </lineage>
</organism>
<feature type="coiled-coil region" evidence="1">
    <location>
        <begin position="267"/>
        <end position="348"/>
    </location>
</feature>
<dbReference type="Ensembl" id="ENSPCET00000014660.1">
    <property type="protein sequence ID" value="ENSPCEP00000014139.1"/>
    <property type="gene ID" value="ENSPCEG00000011185.1"/>
</dbReference>
<dbReference type="InterPro" id="IPR037386">
    <property type="entry name" value="CCDC40"/>
</dbReference>
<dbReference type="GO" id="GO:0005929">
    <property type="term" value="C:cilium"/>
    <property type="evidence" value="ECO:0007669"/>
    <property type="project" value="TreeGrafter"/>
</dbReference>
<evidence type="ECO:0000313" key="3">
    <source>
        <dbReference type="Proteomes" id="UP000694393"/>
    </source>
</evidence>
<feature type="coiled-coil region" evidence="1">
    <location>
        <begin position="81"/>
        <end position="108"/>
    </location>
</feature>
<evidence type="ECO:0000313" key="2">
    <source>
        <dbReference type="Ensembl" id="ENSPCEP00000014139.1"/>
    </source>
</evidence>
<proteinExistence type="predicted"/>
<feature type="coiled-coil region" evidence="1">
    <location>
        <begin position="390"/>
        <end position="452"/>
    </location>
</feature>
<dbReference type="Proteomes" id="UP000694393">
    <property type="component" value="Unplaced"/>
</dbReference>
<dbReference type="PANTHER" id="PTHR16275">
    <property type="entry name" value="COILED-COIL DOMAIN-CONTAINING PROTEIN 40"/>
    <property type="match status" value="1"/>
</dbReference>
<name>A0A8C8S230_9SAUR</name>
<dbReference type="GO" id="GO:0035082">
    <property type="term" value="P:axoneme assembly"/>
    <property type="evidence" value="ECO:0007669"/>
    <property type="project" value="InterPro"/>
</dbReference>